<gene>
    <name evidence="1" type="ORF">EJB05_49220</name>
</gene>
<dbReference type="Proteomes" id="UP000324897">
    <property type="component" value="Unassembled WGS sequence"/>
</dbReference>
<protein>
    <submittedName>
        <fullName evidence="1">Uncharacterized protein</fullName>
    </submittedName>
</protein>
<evidence type="ECO:0000313" key="1">
    <source>
        <dbReference type="EMBL" id="TVU06030.1"/>
    </source>
</evidence>
<keyword evidence="2" id="KW-1185">Reference proteome</keyword>
<feature type="non-terminal residue" evidence="1">
    <location>
        <position position="1"/>
    </location>
</feature>
<dbReference type="AlphaFoldDB" id="A0A5J9T3T5"/>
<accession>A0A5J9T3T5</accession>
<dbReference type="Gramene" id="TVU06030">
    <property type="protein sequence ID" value="TVU06030"/>
    <property type="gene ID" value="EJB05_49220"/>
</dbReference>
<evidence type="ECO:0000313" key="2">
    <source>
        <dbReference type="Proteomes" id="UP000324897"/>
    </source>
</evidence>
<dbReference type="EMBL" id="RWGY01000051">
    <property type="protein sequence ID" value="TVU06030.1"/>
    <property type="molecule type" value="Genomic_DNA"/>
</dbReference>
<organism evidence="1 2">
    <name type="scientific">Eragrostis curvula</name>
    <name type="common">weeping love grass</name>
    <dbReference type="NCBI Taxonomy" id="38414"/>
    <lineage>
        <taxon>Eukaryota</taxon>
        <taxon>Viridiplantae</taxon>
        <taxon>Streptophyta</taxon>
        <taxon>Embryophyta</taxon>
        <taxon>Tracheophyta</taxon>
        <taxon>Spermatophyta</taxon>
        <taxon>Magnoliopsida</taxon>
        <taxon>Liliopsida</taxon>
        <taxon>Poales</taxon>
        <taxon>Poaceae</taxon>
        <taxon>PACMAD clade</taxon>
        <taxon>Chloridoideae</taxon>
        <taxon>Eragrostideae</taxon>
        <taxon>Eragrostidinae</taxon>
        <taxon>Eragrostis</taxon>
    </lineage>
</organism>
<proteinExistence type="predicted"/>
<sequence length="64" mass="7251">MQTATSYGIGSKDYFSAHVQWRGLRTPNQTGKNTEVQEETKMNAQPIHVLRKCDDKKGRVTTDP</sequence>
<reference evidence="1 2" key="1">
    <citation type="journal article" date="2019" name="Sci. Rep.">
        <title>A high-quality genome of Eragrostis curvula grass provides insights into Poaceae evolution and supports new strategies to enhance forage quality.</title>
        <authorList>
            <person name="Carballo J."/>
            <person name="Santos B.A.C.M."/>
            <person name="Zappacosta D."/>
            <person name="Garbus I."/>
            <person name="Selva J.P."/>
            <person name="Gallo C.A."/>
            <person name="Diaz A."/>
            <person name="Albertini E."/>
            <person name="Caccamo M."/>
            <person name="Echenique V."/>
        </authorList>
    </citation>
    <scope>NUCLEOTIDE SEQUENCE [LARGE SCALE GENOMIC DNA]</scope>
    <source>
        <strain evidence="2">cv. Victoria</strain>
        <tissue evidence="1">Leaf</tissue>
    </source>
</reference>
<name>A0A5J9T3T5_9POAL</name>
<comment type="caution">
    <text evidence="1">The sequence shown here is derived from an EMBL/GenBank/DDBJ whole genome shotgun (WGS) entry which is preliminary data.</text>
</comment>